<dbReference type="AlphaFoldDB" id="A0A0F4PTB6"/>
<evidence type="ECO:0000313" key="2">
    <source>
        <dbReference type="EMBL" id="KJY97486.1"/>
    </source>
</evidence>
<dbReference type="RefSeq" id="WP_045978262.1">
    <property type="nucleotide sequence ID" value="NZ_JXXY01000001.1"/>
</dbReference>
<dbReference type="GeneID" id="58229676"/>
<evidence type="ECO:0000313" key="3">
    <source>
        <dbReference type="Proteomes" id="UP000033664"/>
    </source>
</evidence>
<reference evidence="2 3" key="1">
    <citation type="journal article" date="2015" name="BMC Genomics">
        <title>Genome mining reveals unlocked bioactive potential of marine Gram-negative bacteria.</title>
        <authorList>
            <person name="Machado H."/>
            <person name="Sonnenschein E.C."/>
            <person name="Melchiorsen J."/>
            <person name="Gram L."/>
        </authorList>
    </citation>
    <scope>NUCLEOTIDE SEQUENCE [LARGE SCALE GENOMIC DNA]</scope>
    <source>
        <strain evidence="2 3">S3137</strain>
    </source>
</reference>
<evidence type="ECO:0000256" key="1">
    <source>
        <dbReference type="SAM" id="SignalP"/>
    </source>
</evidence>
<feature type="chain" id="PRO_5002474424" evidence="1">
    <location>
        <begin position="24"/>
        <end position="175"/>
    </location>
</feature>
<name>A0A0F4PTB6_9GAMM</name>
<dbReference type="PATRIC" id="fig|151081.8.peg.351"/>
<keyword evidence="3" id="KW-1185">Reference proteome</keyword>
<comment type="caution">
    <text evidence="2">The sequence shown here is derived from an EMBL/GenBank/DDBJ whole genome shotgun (WGS) entry which is preliminary data.</text>
</comment>
<feature type="signal peptide" evidence="1">
    <location>
        <begin position="1"/>
        <end position="23"/>
    </location>
</feature>
<gene>
    <name evidence="2" type="ORF">TW72_14345</name>
</gene>
<accession>A0A0F4PTB6</accession>
<sequence>MLIGKVSILSLVAGAFFYSPSIAGETSTLEANKAWWTAKEFCAETSNFMEIPVSELNPDWEYITVFDKSYFEETLPEYQYLDIQSSPLKFSIRANLDDEPSEERVIVGVYKTKSAQQGRFLAILRDSSVVKVFTHQGDAGYSSLFYDSEAVRWYKCMQCSDYDSIFWSGTGFTLN</sequence>
<protein>
    <submittedName>
        <fullName evidence="2">Uncharacterized protein</fullName>
    </submittedName>
</protein>
<dbReference type="OrthoDB" id="7063961at2"/>
<keyword evidence="1" id="KW-0732">Signal</keyword>
<dbReference type="EMBL" id="JXXZ01000012">
    <property type="protein sequence ID" value="KJY97486.1"/>
    <property type="molecule type" value="Genomic_DNA"/>
</dbReference>
<proteinExistence type="predicted"/>
<dbReference type="Proteomes" id="UP000033664">
    <property type="component" value="Unassembled WGS sequence"/>
</dbReference>
<organism evidence="2 3">
    <name type="scientific">Pseudoalteromonas ruthenica</name>
    <dbReference type="NCBI Taxonomy" id="151081"/>
    <lineage>
        <taxon>Bacteria</taxon>
        <taxon>Pseudomonadati</taxon>
        <taxon>Pseudomonadota</taxon>
        <taxon>Gammaproteobacteria</taxon>
        <taxon>Alteromonadales</taxon>
        <taxon>Pseudoalteromonadaceae</taxon>
        <taxon>Pseudoalteromonas</taxon>
    </lineage>
</organism>
<dbReference type="eggNOG" id="ENOG5034B8P">
    <property type="taxonomic scope" value="Bacteria"/>
</dbReference>